<proteinExistence type="predicted"/>
<accession>A0ACB8RNR1</accession>
<dbReference type="EMBL" id="MU275946">
    <property type="protein sequence ID" value="KAI0045629.1"/>
    <property type="molecule type" value="Genomic_DNA"/>
</dbReference>
<evidence type="ECO:0000313" key="1">
    <source>
        <dbReference type="EMBL" id="KAI0045629.1"/>
    </source>
</evidence>
<reference evidence="1" key="1">
    <citation type="submission" date="2021-02" db="EMBL/GenBank/DDBJ databases">
        <authorList>
            <consortium name="DOE Joint Genome Institute"/>
            <person name="Ahrendt S."/>
            <person name="Looney B.P."/>
            <person name="Miyauchi S."/>
            <person name="Morin E."/>
            <person name="Drula E."/>
            <person name="Courty P.E."/>
            <person name="Chicoki N."/>
            <person name="Fauchery L."/>
            <person name="Kohler A."/>
            <person name="Kuo A."/>
            <person name="Labutti K."/>
            <person name="Pangilinan J."/>
            <person name="Lipzen A."/>
            <person name="Riley R."/>
            <person name="Andreopoulos W."/>
            <person name="He G."/>
            <person name="Johnson J."/>
            <person name="Barry K.W."/>
            <person name="Grigoriev I.V."/>
            <person name="Nagy L."/>
            <person name="Hibbett D."/>
            <person name="Henrissat B."/>
            <person name="Matheny P.B."/>
            <person name="Labbe J."/>
            <person name="Martin F."/>
        </authorList>
    </citation>
    <scope>NUCLEOTIDE SEQUENCE</scope>
    <source>
        <strain evidence="1">FP105234-sp</strain>
    </source>
</reference>
<keyword evidence="2" id="KW-1185">Reference proteome</keyword>
<sequence>MCSQYGDAPEENTVTYKGSSWRVFCGTLPFVFPSPALFRLIRRAPPPPPVQRSLASYLLPVPFCIAAMRSFDPTLPSISFVLSQAQNEPRRLRRRPSRRVRRAKSSPSFSPHVPHYPPQLESDFLMKTVDYRFNPPPCPSMRSRYALPTNLFIADEVEIEIVMPSPTESTSSSTSSTSHTSSARKRAKAVSTFVQVRLGHVVRALKVADIAVQDVLDTVRYRWRGLHPVKRAEDRLSFDLCN</sequence>
<evidence type="ECO:0000313" key="2">
    <source>
        <dbReference type="Proteomes" id="UP000814033"/>
    </source>
</evidence>
<gene>
    <name evidence="1" type="ORF">FA95DRAFT_1560983</name>
</gene>
<dbReference type="Proteomes" id="UP000814033">
    <property type="component" value="Unassembled WGS sequence"/>
</dbReference>
<name>A0ACB8RNR1_9AGAM</name>
<organism evidence="1 2">
    <name type="scientific">Auriscalpium vulgare</name>
    <dbReference type="NCBI Taxonomy" id="40419"/>
    <lineage>
        <taxon>Eukaryota</taxon>
        <taxon>Fungi</taxon>
        <taxon>Dikarya</taxon>
        <taxon>Basidiomycota</taxon>
        <taxon>Agaricomycotina</taxon>
        <taxon>Agaricomycetes</taxon>
        <taxon>Russulales</taxon>
        <taxon>Auriscalpiaceae</taxon>
        <taxon>Auriscalpium</taxon>
    </lineage>
</organism>
<comment type="caution">
    <text evidence="1">The sequence shown here is derived from an EMBL/GenBank/DDBJ whole genome shotgun (WGS) entry which is preliminary data.</text>
</comment>
<protein>
    <submittedName>
        <fullName evidence="1">Uncharacterized protein</fullName>
    </submittedName>
</protein>
<reference evidence="1" key="2">
    <citation type="journal article" date="2022" name="New Phytol.">
        <title>Evolutionary transition to the ectomycorrhizal habit in the genomes of a hyperdiverse lineage of mushroom-forming fungi.</title>
        <authorList>
            <person name="Looney B."/>
            <person name="Miyauchi S."/>
            <person name="Morin E."/>
            <person name="Drula E."/>
            <person name="Courty P.E."/>
            <person name="Kohler A."/>
            <person name="Kuo A."/>
            <person name="LaButti K."/>
            <person name="Pangilinan J."/>
            <person name="Lipzen A."/>
            <person name="Riley R."/>
            <person name="Andreopoulos W."/>
            <person name="He G."/>
            <person name="Johnson J."/>
            <person name="Nolan M."/>
            <person name="Tritt A."/>
            <person name="Barry K.W."/>
            <person name="Grigoriev I.V."/>
            <person name="Nagy L.G."/>
            <person name="Hibbett D."/>
            <person name="Henrissat B."/>
            <person name="Matheny P.B."/>
            <person name="Labbe J."/>
            <person name="Martin F.M."/>
        </authorList>
    </citation>
    <scope>NUCLEOTIDE SEQUENCE</scope>
    <source>
        <strain evidence="1">FP105234-sp</strain>
    </source>
</reference>